<dbReference type="InterPro" id="IPR058031">
    <property type="entry name" value="AAA_lid_NorR"/>
</dbReference>
<dbReference type="SUPFAM" id="SSF52540">
    <property type="entry name" value="P-loop containing nucleoside triphosphate hydrolases"/>
    <property type="match status" value="1"/>
</dbReference>
<evidence type="ECO:0000259" key="9">
    <source>
        <dbReference type="PROSITE" id="PS50110"/>
    </source>
</evidence>
<dbReference type="GO" id="GO:0005524">
    <property type="term" value="F:ATP binding"/>
    <property type="evidence" value="ECO:0007669"/>
    <property type="project" value="UniProtKB-KW"/>
</dbReference>
<dbReference type="InterPro" id="IPR002078">
    <property type="entry name" value="Sigma_54_int"/>
</dbReference>
<dbReference type="Gene3D" id="1.10.8.60">
    <property type="match status" value="1"/>
</dbReference>
<dbReference type="Gene3D" id="3.40.50.2300">
    <property type="match status" value="1"/>
</dbReference>
<dbReference type="InterPro" id="IPR025944">
    <property type="entry name" value="Sigma_54_int_dom_CS"/>
</dbReference>
<protein>
    <submittedName>
        <fullName evidence="10">Response regulator</fullName>
    </submittedName>
</protein>
<dbReference type="Gene3D" id="1.10.10.60">
    <property type="entry name" value="Homeodomain-like"/>
    <property type="match status" value="1"/>
</dbReference>
<dbReference type="FunFam" id="3.40.50.2300:FF:000018">
    <property type="entry name" value="DNA-binding transcriptional regulator NtrC"/>
    <property type="match status" value="1"/>
</dbReference>
<dbReference type="PROSITE" id="PS00688">
    <property type="entry name" value="SIGMA54_INTERACT_3"/>
    <property type="match status" value="1"/>
</dbReference>
<evidence type="ECO:0000259" key="8">
    <source>
        <dbReference type="PROSITE" id="PS50045"/>
    </source>
</evidence>
<dbReference type="Pfam" id="PF00072">
    <property type="entry name" value="Response_reg"/>
    <property type="match status" value="1"/>
</dbReference>
<dbReference type="RefSeq" id="WP_167740466.1">
    <property type="nucleotide sequence ID" value="NZ_WQLV01000021.1"/>
</dbReference>
<keyword evidence="11" id="KW-1185">Reference proteome</keyword>
<keyword evidence="3" id="KW-0067">ATP-binding</keyword>
<keyword evidence="6" id="KW-0804">Transcription</keyword>
<feature type="modified residue" description="4-aspartylphosphate" evidence="7">
    <location>
        <position position="54"/>
    </location>
</feature>
<dbReference type="GO" id="GO:0000160">
    <property type="term" value="P:phosphorelay signal transduction system"/>
    <property type="evidence" value="ECO:0007669"/>
    <property type="project" value="UniProtKB-KW"/>
</dbReference>
<evidence type="ECO:0000313" key="10">
    <source>
        <dbReference type="EMBL" id="MVO18452.1"/>
    </source>
</evidence>
<feature type="domain" description="Response regulatory" evidence="9">
    <location>
        <begin position="5"/>
        <end position="119"/>
    </location>
</feature>
<dbReference type="InterPro" id="IPR001789">
    <property type="entry name" value="Sig_transdc_resp-reg_receiver"/>
</dbReference>
<sequence length="419" mass="46098">MTEPLVYIVDDDDDLREAVLDTLEDAGLPATGFCSANLALPQLNPEWPGVVVSDIRMPGMGGMEFLRAAQDQYPEVPFVMITGHGDVQTAISAMKAGAFDFLEKPTRPEYLVDVVRRALEMRRLQIENSNLKNIVAGGGALKTRLIGRSKVMRALRKEILAVAPLKVDILLLGETGTGKELAAQCIHDLSPGAETQFQTLNCGTLTEDKWLTEIEARLGGADGGVLFLDELEALPEPLQLRLLALIEVRGIDGPRIIASLQTDPSQLIADGRLRADLFYRINVAQISLPPLTERENDLFVLLEFFIRDAVARHRLKLPEITQEMLKPLRAHTWPGNVRELRNVAEKMVIGLPLSLSAGTSDAKAPFGTEDSYDDAMARFEKAMLRYALMQAGGRKGIAAESLGIPRKRLYLRLKALGLD</sequence>
<evidence type="ECO:0000256" key="2">
    <source>
        <dbReference type="ARBA" id="ARBA00022741"/>
    </source>
</evidence>
<keyword evidence="5" id="KW-0805">Transcription regulation</keyword>
<dbReference type="GO" id="GO:0006355">
    <property type="term" value="P:regulation of DNA-templated transcription"/>
    <property type="evidence" value="ECO:0007669"/>
    <property type="project" value="InterPro"/>
</dbReference>
<dbReference type="PANTHER" id="PTHR32071">
    <property type="entry name" value="TRANSCRIPTIONAL REGULATORY PROTEIN"/>
    <property type="match status" value="1"/>
</dbReference>
<dbReference type="GO" id="GO:0043565">
    <property type="term" value="F:sequence-specific DNA binding"/>
    <property type="evidence" value="ECO:0007669"/>
    <property type="project" value="InterPro"/>
</dbReference>
<organism evidence="10 11">
    <name type="scientific">Parasedimentitalea huanghaiensis</name>
    <dbReference type="NCBI Taxonomy" id="2682100"/>
    <lineage>
        <taxon>Bacteria</taxon>
        <taxon>Pseudomonadati</taxon>
        <taxon>Pseudomonadota</taxon>
        <taxon>Alphaproteobacteria</taxon>
        <taxon>Rhodobacterales</taxon>
        <taxon>Paracoccaceae</taxon>
        <taxon>Parasedimentitalea</taxon>
    </lineage>
</organism>
<accession>A0A6L6WSD8</accession>
<keyword evidence="4" id="KW-0902">Two-component regulatory system</keyword>
<dbReference type="SMART" id="SM00448">
    <property type="entry name" value="REC"/>
    <property type="match status" value="1"/>
</dbReference>
<evidence type="ECO:0000313" key="11">
    <source>
        <dbReference type="Proteomes" id="UP000478892"/>
    </source>
</evidence>
<dbReference type="CDD" id="cd00009">
    <property type="entry name" value="AAA"/>
    <property type="match status" value="1"/>
</dbReference>
<evidence type="ECO:0000256" key="1">
    <source>
        <dbReference type="ARBA" id="ARBA00022553"/>
    </source>
</evidence>
<dbReference type="PROSITE" id="PS50045">
    <property type="entry name" value="SIGMA54_INTERACT_4"/>
    <property type="match status" value="1"/>
</dbReference>
<dbReference type="PANTHER" id="PTHR32071:SF29">
    <property type="entry name" value="PHOSPHOGLYCERATE TRANSPORT SYSTEM TRANSCRIPTIONAL REGULATORY PROTEIN PGTA"/>
    <property type="match status" value="1"/>
</dbReference>
<dbReference type="InterPro" id="IPR002197">
    <property type="entry name" value="HTH_Fis"/>
</dbReference>
<keyword evidence="1 7" id="KW-0597">Phosphoprotein</keyword>
<feature type="domain" description="Sigma-54 factor interaction" evidence="8">
    <location>
        <begin position="145"/>
        <end position="349"/>
    </location>
</feature>
<proteinExistence type="predicted"/>
<dbReference type="Proteomes" id="UP000478892">
    <property type="component" value="Unassembled WGS sequence"/>
</dbReference>
<evidence type="ECO:0000256" key="3">
    <source>
        <dbReference type="ARBA" id="ARBA00022840"/>
    </source>
</evidence>
<dbReference type="InterPro" id="IPR027417">
    <property type="entry name" value="P-loop_NTPase"/>
</dbReference>
<dbReference type="Gene3D" id="3.40.50.300">
    <property type="entry name" value="P-loop containing nucleotide triphosphate hydrolases"/>
    <property type="match status" value="1"/>
</dbReference>
<dbReference type="PRINTS" id="PR01590">
    <property type="entry name" value="HTHFIS"/>
</dbReference>
<dbReference type="EMBL" id="WQLV01000021">
    <property type="protein sequence ID" value="MVO18452.1"/>
    <property type="molecule type" value="Genomic_DNA"/>
</dbReference>
<dbReference type="AlphaFoldDB" id="A0A6L6WSD8"/>
<evidence type="ECO:0000256" key="5">
    <source>
        <dbReference type="ARBA" id="ARBA00023015"/>
    </source>
</evidence>
<dbReference type="InterPro" id="IPR011006">
    <property type="entry name" value="CheY-like_superfamily"/>
</dbReference>
<dbReference type="Pfam" id="PF00158">
    <property type="entry name" value="Sigma54_activat"/>
    <property type="match status" value="1"/>
</dbReference>
<reference evidence="10 11" key="1">
    <citation type="submission" date="2019-12" db="EMBL/GenBank/DDBJ databases">
        <authorList>
            <person name="Zhang Y.-J."/>
        </authorList>
    </citation>
    <scope>NUCLEOTIDE SEQUENCE [LARGE SCALE GENOMIC DNA]</scope>
    <source>
        <strain evidence="10 11">CY05</strain>
    </source>
</reference>
<dbReference type="SUPFAM" id="SSF52172">
    <property type="entry name" value="CheY-like"/>
    <property type="match status" value="1"/>
</dbReference>
<dbReference type="SUPFAM" id="SSF46689">
    <property type="entry name" value="Homeodomain-like"/>
    <property type="match status" value="1"/>
</dbReference>
<keyword evidence="2" id="KW-0547">Nucleotide-binding</keyword>
<evidence type="ECO:0000256" key="7">
    <source>
        <dbReference type="PROSITE-ProRule" id="PRU00169"/>
    </source>
</evidence>
<dbReference type="Pfam" id="PF02954">
    <property type="entry name" value="HTH_8"/>
    <property type="match status" value="1"/>
</dbReference>
<dbReference type="PROSITE" id="PS50110">
    <property type="entry name" value="RESPONSE_REGULATORY"/>
    <property type="match status" value="1"/>
</dbReference>
<evidence type="ECO:0000256" key="6">
    <source>
        <dbReference type="ARBA" id="ARBA00023163"/>
    </source>
</evidence>
<dbReference type="Pfam" id="PF25601">
    <property type="entry name" value="AAA_lid_14"/>
    <property type="match status" value="1"/>
</dbReference>
<name>A0A6L6WSD8_9RHOB</name>
<dbReference type="InterPro" id="IPR009057">
    <property type="entry name" value="Homeodomain-like_sf"/>
</dbReference>
<comment type="caution">
    <text evidence="10">The sequence shown here is derived from an EMBL/GenBank/DDBJ whole genome shotgun (WGS) entry which is preliminary data.</text>
</comment>
<evidence type="ECO:0000256" key="4">
    <source>
        <dbReference type="ARBA" id="ARBA00023012"/>
    </source>
</evidence>
<dbReference type="CDD" id="cd17549">
    <property type="entry name" value="REC_DctD-like"/>
    <property type="match status" value="1"/>
</dbReference>
<gene>
    <name evidence="10" type="ORF">GO984_21760</name>
</gene>